<dbReference type="PANTHER" id="PTHR10434">
    <property type="entry name" value="1-ACYL-SN-GLYCEROL-3-PHOSPHATE ACYLTRANSFERASE"/>
    <property type="match status" value="1"/>
</dbReference>
<evidence type="ECO:0000256" key="3">
    <source>
        <dbReference type="ARBA" id="ARBA00023315"/>
    </source>
</evidence>
<organism evidence="6 7">
    <name type="scientific">Rhodoferax saidenbachensis</name>
    <dbReference type="NCBI Taxonomy" id="1484693"/>
    <lineage>
        <taxon>Bacteria</taxon>
        <taxon>Pseudomonadati</taxon>
        <taxon>Pseudomonadota</taxon>
        <taxon>Betaproteobacteria</taxon>
        <taxon>Burkholderiales</taxon>
        <taxon>Comamonadaceae</taxon>
        <taxon>Rhodoferax</taxon>
    </lineage>
</organism>
<protein>
    <submittedName>
        <fullName evidence="6">1-acyl-sn-glycerol-3-phosphate acyltransferase</fullName>
    </submittedName>
</protein>
<keyword evidence="4" id="KW-1133">Transmembrane helix</keyword>
<dbReference type="CDD" id="cd07989">
    <property type="entry name" value="LPLAT_AGPAT-like"/>
    <property type="match status" value="1"/>
</dbReference>
<dbReference type="AlphaFoldDB" id="A0A1P8KAS4"/>
<evidence type="ECO:0000259" key="5">
    <source>
        <dbReference type="SMART" id="SM00563"/>
    </source>
</evidence>
<dbReference type="GO" id="GO:0003841">
    <property type="term" value="F:1-acylglycerol-3-phosphate O-acyltransferase activity"/>
    <property type="evidence" value="ECO:0007669"/>
    <property type="project" value="TreeGrafter"/>
</dbReference>
<dbReference type="Pfam" id="PF01553">
    <property type="entry name" value="Acyltransferase"/>
    <property type="match status" value="1"/>
</dbReference>
<dbReference type="KEGG" id="rsb:RS694_11605"/>
<proteinExistence type="predicted"/>
<name>A0A1P8KAS4_9BURK</name>
<keyword evidence="2 6" id="KW-0808">Transferase</keyword>
<dbReference type="Proteomes" id="UP000186110">
    <property type="component" value="Chromosome"/>
</dbReference>
<evidence type="ECO:0000256" key="1">
    <source>
        <dbReference type="ARBA" id="ARBA00005189"/>
    </source>
</evidence>
<dbReference type="STRING" id="1484693.RS694_11605"/>
<evidence type="ECO:0000313" key="7">
    <source>
        <dbReference type="Proteomes" id="UP000186110"/>
    </source>
</evidence>
<dbReference type="RefSeq" id="WP_029706460.1">
    <property type="nucleotide sequence ID" value="NZ_CP019239.1"/>
</dbReference>
<dbReference type="SUPFAM" id="SSF69593">
    <property type="entry name" value="Glycerol-3-phosphate (1)-acyltransferase"/>
    <property type="match status" value="1"/>
</dbReference>
<reference evidence="6 7" key="1">
    <citation type="submission" date="2017-01" db="EMBL/GenBank/DDBJ databases">
        <authorList>
            <person name="Mah S.A."/>
            <person name="Swanson W.J."/>
            <person name="Moy G.W."/>
            <person name="Vacquier V.D."/>
        </authorList>
    </citation>
    <scope>NUCLEOTIDE SEQUENCE [LARGE SCALE GENOMIC DNA]</scope>
    <source>
        <strain evidence="6 7">DSM 22694</strain>
    </source>
</reference>
<feature type="domain" description="Phospholipid/glycerol acyltransferase" evidence="5">
    <location>
        <begin position="90"/>
        <end position="199"/>
    </location>
</feature>
<comment type="pathway">
    <text evidence="1">Lipid metabolism.</text>
</comment>
<dbReference type="InterPro" id="IPR002123">
    <property type="entry name" value="Plipid/glycerol_acylTrfase"/>
</dbReference>
<dbReference type="GO" id="GO:0006654">
    <property type="term" value="P:phosphatidic acid biosynthetic process"/>
    <property type="evidence" value="ECO:0007669"/>
    <property type="project" value="TreeGrafter"/>
</dbReference>
<accession>A0A1P8KAS4</accession>
<feature type="transmembrane region" description="Helical" evidence="4">
    <location>
        <begin position="12"/>
        <end position="37"/>
    </location>
</feature>
<feature type="transmembrane region" description="Helical" evidence="4">
    <location>
        <begin position="57"/>
        <end position="77"/>
    </location>
</feature>
<dbReference type="eggNOG" id="COG0204">
    <property type="taxonomic scope" value="Bacteria"/>
</dbReference>
<keyword evidence="3 6" id="KW-0012">Acyltransferase</keyword>
<dbReference type="PANTHER" id="PTHR10434:SF66">
    <property type="entry name" value="PHOSPHOLIPID_GLYCEROL ACYLTRANSFERASE DOMAIN-CONTAINING PROTEIN"/>
    <property type="match status" value="1"/>
</dbReference>
<dbReference type="EMBL" id="CP019239">
    <property type="protein sequence ID" value="APW43108.1"/>
    <property type="molecule type" value="Genomic_DNA"/>
</dbReference>
<dbReference type="SMART" id="SM00563">
    <property type="entry name" value="PlsC"/>
    <property type="match status" value="1"/>
</dbReference>
<gene>
    <name evidence="6" type="ORF">RS694_11605</name>
</gene>
<keyword evidence="4" id="KW-0812">Transmembrane</keyword>
<evidence type="ECO:0000313" key="6">
    <source>
        <dbReference type="EMBL" id="APW43108.1"/>
    </source>
</evidence>
<sequence>MLEFVANRLGYVWRLCATALSFTLFGIGGLLLWAVVFPVLSLVVPQPARRSLLAKALIQRLFKLFVGLMHGLGIFTYDLRGLEKLQRSGLLVLANHPTLIDVVFLISLIERADCIVKAQLLRNPSTRGAVQTAGYICNDAGAVLIDRCHASLQSGNNLIIFPEGTRTPEAGFPPRLERGAANLAVRCKLDVTPVLIHCDQSFLAKGVPWWKIPPQRPHLSIEVHDDLKVAALVADCPSEALAARRLSEHLIQFFTAEIRNDRHPASAGA</sequence>
<evidence type="ECO:0000256" key="2">
    <source>
        <dbReference type="ARBA" id="ARBA00022679"/>
    </source>
</evidence>
<evidence type="ECO:0000256" key="4">
    <source>
        <dbReference type="SAM" id="Phobius"/>
    </source>
</evidence>
<keyword evidence="4" id="KW-0472">Membrane</keyword>
<keyword evidence="7" id="KW-1185">Reference proteome</keyword>